<dbReference type="EMBL" id="JBBWWQ010000013">
    <property type="protein sequence ID" value="KAK8933585.1"/>
    <property type="molecule type" value="Genomic_DNA"/>
</dbReference>
<comment type="caution">
    <text evidence="1">The sequence shown here is derived from an EMBL/GenBank/DDBJ whole genome shotgun (WGS) entry which is preliminary data.</text>
</comment>
<name>A0AAP0G1F6_9ASPA</name>
<dbReference type="Proteomes" id="UP001418222">
    <property type="component" value="Unassembled WGS sequence"/>
</dbReference>
<accession>A0AAP0G1F6</accession>
<protein>
    <submittedName>
        <fullName evidence="1">Uncharacterized protein</fullName>
    </submittedName>
</protein>
<sequence>MAISPSSLAVVEGLALPSNRAACAVVDEEVSGWRRVGVNTSRAELIGRDWIYLRIPYGYSNCLQKFEKCVISGWIISKPTAMLRQYKPMKN</sequence>
<dbReference type="AlphaFoldDB" id="A0AAP0G1F6"/>
<organism evidence="1 2">
    <name type="scientific">Platanthera zijinensis</name>
    <dbReference type="NCBI Taxonomy" id="2320716"/>
    <lineage>
        <taxon>Eukaryota</taxon>
        <taxon>Viridiplantae</taxon>
        <taxon>Streptophyta</taxon>
        <taxon>Embryophyta</taxon>
        <taxon>Tracheophyta</taxon>
        <taxon>Spermatophyta</taxon>
        <taxon>Magnoliopsida</taxon>
        <taxon>Liliopsida</taxon>
        <taxon>Asparagales</taxon>
        <taxon>Orchidaceae</taxon>
        <taxon>Orchidoideae</taxon>
        <taxon>Orchideae</taxon>
        <taxon>Orchidinae</taxon>
        <taxon>Platanthera</taxon>
    </lineage>
</organism>
<keyword evidence="2" id="KW-1185">Reference proteome</keyword>
<evidence type="ECO:0000313" key="2">
    <source>
        <dbReference type="Proteomes" id="UP001418222"/>
    </source>
</evidence>
<reference evidence="1 2" key="1">
    <citation type="journal article" date="2022" name="Nat. Plants">
        <title>Genomes of leafy and leafless Platanthera orchids illuminate the evolution of mycoheterotrophy.</title>
        <authorList>
            <person name="Li M.H."/>
            <person name="Liu K.W."/>
            <person name="Li Z."/>
            <person name="Lu H.C."/>
            <person name="Ye Q.L."/>
            <person name="Zhang D."/>
            <person name="Wang J.Y."/>
            <person name="Li Y.F."/>
            <person name="Zhong Z.M."/>
            <person name="Liu X."/>
            <person name="Yu X."/>
            <person name="Liu D.K."/>
            <person name="Tu X.D."/>
            <person name="Liu B."/>
            <person name="Hao Y."/>
            <person name="Liao X.Y."/>
            <person name="Jiang Y.T."/>
            <person name="Sun W.H."/>
            <person name="Chen J."/>
            <person name="Chen Y.Q."/>
            <person name="Ai Y."/>
            <person name="Zhai J.W."/>
            <person name="Wu S.S."/>
            <person name="Zhou Z."/>
            <person name="Hsiao Y.Y."/>
            <person name="Wu W.L."/>
            <person name="Chen Y.Y."/>
            <person name="Lin Y.F."/>
            <person name="Hsu J.L."/>
            <person name="Li C.Y."/>
            <person name="Wang Z.W."/>
            <person name="Zhao X."/>
            <person name="Zhong W.Y."/>
            <person name="Ma X.K."/>
            <person name="Ma L."/>
            <person name="Huang J."/>
            <person name="Chen G.Z."/>
            <person name="Huang M.Z."/>
            <person name="Huang L."/>
            <person name="Peng D.H."/>
            <person name="Luo Y.B."/>
            <person name="Zou S.Q."/>
            <person name="Chen S.P."/>
            <person name="Lan S."/>
            <person name="Tsai W.C."/>
            <person name="Van de Peer Y."/>
            <person name="Liu Z.J."/>
        </authorList>
    </citation>
    <scope>NUCLEOTIDE SEQUENCE [LARGE SCALE GENOMIC DNA]</scope>
    <source>
        <strain evidence="1">Lor287</strain>
    </source>
</reference>
<evidence type="ECO:0000313" key="1">
    <source>
        <dbReference type="EMBL" id="KAK8933585.1"/>
    </source>
</evidence>
<gene>
    <name evidence="1" type="ORF">KSP39_PZI015758</name>
</gene>
<proteinExistence type="predicted"/>